<evidence type="ECO:0000259" key="10">
    <source>
        <dbReference type="PROSITE" id="PS50850"/>
    </source>
</evidence>
<feature type="transmembrane region" description="Helical" evidence="9">
    <location>
        <begin position="18"/>
        <end position="41"/>
    </location>
</feature>
<keyword evidence="6 9" id="KW-0472">Membrane</keyword>
<dbReference type="InterPro" id="IPR020846">
    <property type="entry name" value="MFS_dom"/>
</dbReference>
<reference evidence="11" key="1">
    <citation type="submission" date="2024-07" db="EMBL/GenBank/DDBJ databases">
        <authorList>
            <person name="Yu S.T."/>
        </authorList>
    </citation>
    <scope>NUCLEOTIDE SEQUENCE</scope>
    <source>
        <strain evidence="11">R44</strain>
    </source>
</reference>
<feature type="transmembrane region" description="Helical" evidence="9">
    <location>
        <begin position="485"/>
        <end position="503"/>
    </location>
</feature>
<evidence type="ECO:0000256" key="3">
    <source>
        <dbReference type="ARBA" id="ARBA00022475"/>
    </source>
</evidence>
<keyword evidence="2" id="KW-0813">Transport</keyword>
<organism evidence="11">
    <name type="scientific">Streptomyces sp. R44</name>
    <dbReference type="NCBI Taxonomy" id="3238633"/>
    <lineage>
        <taxon>Bacteria</taxon>
        <taxon>Bacillati</taxon>
        <taxon>Actinomycetota</taxon>
        <taxon>Actinomycetes</taxon>
        <taxon>Kitasatosporales</taxon>
        <taxon>Streptomycetaceae</taxon>
        <taxon>Streptomyces</taxon>
    </lineage>
</organism>
<feature type="transmembrane region" description="Helical" evidence="9">
    <location>
        <begin position="111"/>
        <end position="132"/>
    </location>
</feature>
<evidence type="ECO:0000256" key="7">
    <source>
        <dbReference type="ARBA" id="ARBA00023251"/>
    </source>
</evidence>
<feature type="transmembrane region" description="Helical" evidence="9">
    <location>
        <begin position="363"/>
        <end position="389"/>
    </location>
</feature>
<gene>
    <name evidence="11" type="ORF">AB5J54_25725</name>
</gene>
<dbReference type="Gene3D" id="1.20.1250.20">
    <property type="entry name" value="MFS general substrate transporter like domains"/>
    <property type="match status" value="1"/>
</dbReference>
<evidence type="ECO:0000313" key="11">
    <source>
        <dbReference type="EMBL" id="XDQ73706.1"/>
    </source>
</evidence>
<feature type="transmembrane region" description="Helical" evidence="9">
    <location>
        <begin position="338"/>
        <end position="357"/>
    </location>
</feature>
<dbReference type="Pfam" id="PF07690">
    <property type="entry name" value="MFS_1"/>
    <property type="match status" value="1"/>
</dbReference>
<feature type="transmembrane region" description="Helical" evidence="9">
    <location>
        <begin position="410"/>
        <end position="427"/>
    </location>
</feature>
<evidence type="ECO:0000256" key="5">
    <source>
        <dbReference type="ARBA" id="ARBA00022989"/>
    </source>
</evidence>
<protein>
    <submittedName>
        <fullName evidence="11">MFS transporter</fullName>
    </submittedName>
</protein>
<evidence type="ECO:0000256" key="1">
    <source>
        <dbReference type="ARBA" id="ARBA00004651"/>
    </source>
</evidence>
<feature type="transmembrane region" description="Helical" evidence="9">
    <location>
        <begin position="237"/>
        <end position="253"/>
    </location>
</feature>
<dbReference type="CDD" id="cd17321">
    <property type="entry name" value="MFS_MMR_MDR_like"/>
    <property type="match status" value="1"/>
</dbReference>
<dbReference type="InterPro" id="IPR011701">
    <property type="entry name" value="MFS"/>
</dbReference>
<evidence type="ECO:0000256" key="4">
    <source>
        <dbReference type="ARBA" id="ARBA00022692"/>
    </source>
</evidence>
<dbReference type="SUPFAM" id="SSF103473">
    <property type="entry name" value="MFS general substrate transporter"/>
    <property type="match status" value="1"/>
</dbReference>
<feature type="region of interest" description="Disordered" evidence="8">
    <location>
        <begin position="507"/>
        <end position="546"/>
    </location>
</feature>
<evidence type="ECO:0000256" key="8">
    <source>
        <dbReference type="SAM" id="MobiDB-lite"/>
    </source>
</evidence>
<feature type="transmembrane region" description="Helical" evidence="9">
    <location>
        <begin position="170"/>
        <end position="195"/>
    </location>
</feature>
<feature type="domain" description="Major facilitator superfamily (MFS) profile" evidence="10">
    <location>
        <begin position="20"/>
        <end position="507"/>
    </location>
</feature>
<dbReference type="PANTHER" id="PTHR42718:SF47">
    <property type="entry name" value="METHYL VIOLOGEN RESISTANCE PROTEIN SMVA"/>
    <property type="match status" value="1"/>
</dbReference>
<dbReference type="PRINTS" id="PR01035">
    <property type="entry name" value="TCRTETA"/>
</dbReference>
<dbReference type="Gene3D" id="1.20.1720.10">
    <property type="entry name" value="Multidrug resistance protein D"/>
    <property type="match status" value="1"/>
</dbReference>
<dbReference type="InterPro" id="IPR001958">
    <property type="entry name" value="Tet-R_TetA/multi-R_MdtG-like"/>
</dbReference>
<feature type="transmembrane region" description="Helical" evidence="9">
    <location>
        <begin position="273"/>
        <end position="298"/>
    </location>
</feature>
<dbReference type="RefSeq" id="WP_369146272.1">
    <property type="nucleotide sequence ID" value="NZ_CP163444.1"/>
</dbReference>
<evidence type="ECO:0000256" key="6">
    <source>
        <dbReference type="ARBA" id="ARBA00023136"/>
    </source>
</evidence>
<feature type="transmembrane region" description="Helical" evidence="9">
    <location>
        <begin position="207"/>
        <end position="225"/>
    </location>
</feature>
<dbReference type="PROSITE" id="PS50850">
    <property type="entry name" value="MFS"/>
    <property type="match status" value="1"/>
</dbReference>
<feature type="transmembrane region" description="Helical" evidence="9">
    <location>
        <begin position="56"/>
        <end position="74"/>
    </location>
</feature>
<evidence type="ECO:0000256" key="2">
    <source>
        <dbReference type="ARBA" id="ARBA00022448"/>
    </source>
</evidence>
<sequence>MSTDAGTSAVPQATRREWLGLAVLGLPTLLIAMDLTVLHLALPTLTADLRPGNTELLWIVDVYGFLIAGFLLPMGAIGDRIGRRKLLLIGGAAFGVASVLSAFATSPTMLIAARALLGIAGATLMPSTLSLIRVMFQDPKQQGAAIGAWTGFFGLGTVIGPLVGGTFLELFWWGAVFLIGVPVMALLLVLGPILLPEYRDRSVARPDLLSAVMSVLAMLALIYGLKRIAQDGLQLESGLSLVLGVLLAALFLYRQTRLDQPLVDLKLFRNSLFGTALGMLVLATLLSAGLQFLVMQYLQLVKGLSPIQAGLWSLPITLGVMIGAMGGPGLAGKMKLSTLLSGGLVVSALGMVLLTFVSGPSDLYLAVGGTAVIGMGLGPMISLGTGLIVGAAPPERAGAASAMASTGTELGSALGVALIGSIGFAVYRSRLSDRLPEGLSAGDAHAAKDTLGAAVDTARGLPAELADRLLAVARDAFVHGLRTTAIVGAVLAVLLAVVAATLLRGATMPGPPPAAEADGDTDGDTDGGTGSEAAGDGAKSLERVDN</sequence>
<dbReference type="EMBL" id="CP163444">
    <property type="protein sequence ID" value="XDQ73706.1"/>
    <property type="molecule type" value="Genomic_DNA"/>
</dbReference>
<comment type="subcellular location">
    <subcellularLocation>
        <location evidence="1">Cell membrane</location>
        <topology evidence="1">Multi-pass membrane protein</topology>
    </subcellularLocation>
</comment>
<dbReference type="InterPro" id="IPR036259">
    <property type="entry name" value="MFS_trans_sf"/>
</dbReference>
<name>A0AB39T3C7_9ACTN</name>
<keyword evidence="5 9" id="KW-1133">Transmembrane helix</keyword>
<dbReference type="GO" id="GO:0005886">
    <property type="term" value="C:plasma membrane"/>
    <property type="evidence" value="ECO:0007669"/>
    <property type="project" value="UniProtKB-SubCell"/>
</dbReference>
<accession>A0AB39T3C7</accession>
<dbReference type="GO" id="GO:0046677">
    <property type="term" value="P:response to antibiotic"/>
    <property type="evidence" value="ECO:0007669"/>
    <property type="project" value="UniProtKB-KW"/>
</dbReference>
<feature type="transmembrane region" description="Helical" evidence="9">
    <location>
        <begin position="86"/>
        <end position="105"/>
    </location>
</feature>
<keyword evidence="4 9" id="KW-0812">Transmembrane</keyword>
<dbReference type="GO" id="GO:0022857">
    <property type="term" value="F:transmembrane transporter activity"/>
    <property type="evidence" value="ECO:0007669"/>
    <property type="project" value="InterPro"/>
</dbReference>
<keyword evidence="7" id="KW-0046">Antibiotic resistance</keyword>
<feature type="transmembrane region" description="Helical" evidence="9">
    <location>
        <begin position="144"/>
        <end position="164"/>
    </location>
</feature>
<feature type="transmembrane region" description="Helical" evidence="9">
    <location>
        <begin position="310"/>
        <end position="331"/>
    </location>
</feature>
<dbReference type="PANTHER" id="PTHR42718">
    <property type="entry name" value="MAJOR FACILITATOR SUPERFAMILY MULTIDRUG TRANSPORTER MFSC"/>
    <property type="match status" value="1"/>
</dbReference>
<evidence type="ECO:0000256" key="9">
    <source>
        <dbReference type="SAM" id="Phobius"/>
    </source>
</evidence>
<dbReference type="AlphaFoldDB" id="A0AB39T3C7"/>
<proteinExistence type="predicted"/>
<keyword evidence="3" id="KW-1003">Cell membrane</keyword>